<protein>
    <submittedName>
        <fullName evidence="3">Uncharacterized protein</fullName>
    </submittedName>
</protein>
<proteinExistence type="predicted"/>
<keyword evidence="2" id="KW-1185">Reference proteome</keyword>
<sequence length="157" mass="17140">MNFLKYLTIIVLLAVQYSFQDSSNEVSSSSDENNNISSSLEEIDLSSTETSDKSTPVNVITESVPEEVGSKRKSISSVFSGKGFKTKAIKVKNGTKKVAKKAKDVAKKGAKKAQQGLKKMFGHVKSFFKKKKSKFLLPSHVSNAVKNIGHTVLNNVL</sequence>
<dbReference type="AlphaFoldDB" id="A0A0K0EUN3"/>
<keyword evidence="1" id="KW-0732">Signal</keyword>
<evidence type="ECO:0000313" key="2">
    <source>
        <dbReference type="Proteomes" id="UP000035680"/>
    </source>
</evidence>
<evidence type="ECO:0000313" key="3">
    <source>
        <dbReference type="WBParaSite" id="SVE_0022700.1"/>
    </source>
</evidence>
<name>A0A0K0EUN3_STRVS</name>
<feature type="chain" id="PRO_5005328843" evidence="1">
    <location>
        <begin position="21"/>
        <end position="157"/>
    </location>
</feature>
<dbReference type="Proteomes" id="UP000035680">
    <property type="component" value="Unassembled WGS sequence"/>
</dbReference>
<accession>A0A0K0EUN3</accession>
<dbReference type="WBParaSite" id="SVE_0022700.1">
    <property type="protein sequence ID" value="SVE_0022700.1"/>
    <property type="gene ID" value="SVE_0022700"/>
</dbReference>
<evidence type="ECO:0000256" key="1">
    <source>
        <dbReference type="SAM" id="SignalP"/>
    </source>
</evidence>
<reference evidence="3" key="2">
    <citation type="submission" date="2015-08" db="UniProtKB">
        <authorList>
            <consortium name="WormBaseParasite"/>
        </authorList>
    </citation>
    <scope>IDENTIFICATION</scope>
</reference>
<reference evidence="2" key="1">
    <citation type="submission" date="2014-07" db="EMBL/GenBank/DDBJ databases">
        <authorList>
            <person name="Martin A.A"/>
            <person name="De Silva N."/>
        </authorList>
    </citation>
    <scope>NUCLEOTIDE SEQUENCE</scope>
</reference>
<organism evidence="2 3">
    <name type="scientific">Strongyloides venezuelensis</name>
    <name type="common">Threadworm</name>
    <dbReference type="NCBI Taxonomy" id="75913"/>
    <lineage>
        <taxon>Eukaryota</taxon>
        <taxon>Metazoa</taxon>
        <taxon>Ecdysozoa</taxon>
        <taxon>Nematoda</taxon>
        <taxon>Chromadorea</taxon>
        <taxon>Rhabditida</taxon>
        <taxon>Tylenchina</taxon>
        <taxon>Panagrolaimomorpha</taxon>
        <taxon>Strongyloidoidea</taxon>
        <taxon>Strongyloididae</taxon>
        <taxon>Strongyloides</taxon>
    </lineage>
</organism>
<feature type="signal peptide" evidence="1">
    <location>
        <begin position="1"/>
        <end position="20"/>
    </location>
</feature>